<feature type="transmembrane region" description="Helical" evidence="6">
    <location>
        <begin position="53"/>
        <end position="72"/>
    </location>
</feature>
<dbReference type="InterPro" id="IPR003740">
    <property type="entry name" value="YitT"/>
</dbReference>
<evidence type="ECO:0000313" key="9">
    <source>
        <dbReference type="Proteomes" id="UP001179647"/>
    </source>
</evidence>
<feature type="transmembrane region" description="Helical" evidence="6">
    <location>
        <begin position="12"/>
        <end position="33"/>
    </location>
</feature>
<evidence type="ECO:0000256" key="3">
    <source>
        <dbReference type="ARBA" id="ARBA00022692"/>
    </source>
</evidence>
<dbReference type="Pfam" id="PF10035">
    <property type="entry name" value="DUF2179"/>
    <property type="match status" value="1"/>
</dbReference>
<dbReference type="AlphaFoldDB" id="A0AAF0CTZ3"/>
<dbReference type="PIRSF" id="PIRSF006483">
    <property type="entry name" value="Membrane_protein_YitT"/>
    <property type="match status" value="1"/>
</dbReference>
<dbReference type="Proteomes" id="UP001179647">
    <property type="component" value="Chromosome"/>
</dbReference>
<dbReference type="RefSeq" id="WP_275468772.1">
    <property type="nucleotide sequence ID" value="NZ_CP110232.1"/>
</dbReference>
<dbReference type="InterPro" id="IPR019264">
    <property type="entry name" value="DUF2179"/>
</dbReference>
<comment type="subcellular location">
    <subcellularLocation>
        <location evidence="1">Cell membrane</location>
        <topology evidence="1">Multi-pass membrane protein</topology>
    </subcellularLocation>
</comment>
<proteinExistence type="predicted"/>
<keyword evidence="9" id="KW-1185">Reference proteome</keyword>
<dbReference type="InterPro" id="IPR015867">
    <property type="entry name" value="N-reg_PII/ATP_PRibTrfase_C"/>
</dbReference>
<keyword evidence="4 6" id="KW-1133">Transmembrane helix</keyword>
<dbReference type="CDD" id="cd16380">
    <property type="entry name" value="YitT_C"/>
    <property type="match status" value="1"/>
</dbReference>
<dbReference type="GO" id="GO:0005886">
    <property type="term" value="C:plasma membrane"/>
    <property type="evidence" value="ECO:0007669"/>
    <property type="project" value="UniProtKB-SubCell"/>
</dbReference>
<dbReference type="PANTHER" id="PTHR33545:SF4">
    <property type="entry name" value="UPF0750 MEMBRANE PROTEIN YXKD"/>
    <property type="match status" value="1"/>
</dbReference>
<dbReference type="EMBL" id="CP110232">
    <property type="protein sequence ID" value="WEG72969.1"/>
    <property type="molecule type" value="Genomic_DNA"/>
</dbReference>
<feature type="transmembrane region" description="Helical" evidence="6">
    <location>
        <begin position="102"/>
        <end position="125"/>
    </location>
</feature>
<dbReference type="InterPro" id="IPR051461">
    <property type="entry name" value="UPF0750_membrane"/>
</dbReference>
<evidence type="ECO:0000313" key="8">
    <source>
        <dbReference type="EMBL" id="WEG72969.1"/>
    </source>
</evidence>
<feature type="domain" description="DUF2179" evidence="7">
    <location>
        <begin position="221"/>
        <end position="275"/>
    </location>
</feature>
<organism evidence="8 9">
    <name type="scientific">Vagococcus intermedius</name>
    <dbReference type="NCBI Taxonomy" id="2991418"/>
    <lineage>
        <taxon>Bacteria</taxon>
        <taxon>Bacillati</taxon>
        <taxon>Bacillota</taxon>
        <taxon>Bacilli</taxon>
        <taxon>Lactobacillales</taxon>
        <taxon>Enterococcaceae</taxon>
        <taxon>Vagococcus</taxon>
    </lineage>
</organism>
<sequence>MVKSNQKETILTFLKITLGALIFALAINVFALPNNLGEGGVTGLTMILYYTNGISPALTNICFNAVLMVIGYKFLDGKTIFITAYVIGILSVFLKLTEPLAYHASEVTIAAVSAGVLMGTGMGLIMRGGGTTAGSAILAKLANKYLGWNTSYALLFFDLIVVIPSVFVIGFESMLFTLISLAVSTKVLDFILEGFNPKKTVTIISEKHEVIASEISDKLGRGITVLNGVGYYKKNNKKLLYVVISRAQLLPIQKIINDLDPLAFVIINDAQSVIGEGFTREFFEEDDESPNPNEL</sequence>
<dbReference type="Pfam" id="PF02588">
    <property type="entry name" value="YitT_membrane"/>
    <property type="match status" value="1"/>
</dbReference>
<evidence type="ECO:0000256" key="2">
    <source>
        <dbReference type="ARBA" id="ARBA00022475"/>
    </source>
</evidence>
<evidence type="ECO:0000259" key="7">
    <source>
        <dbReference type="Pfam" id="PF10035"/>
    </source>
</evidence>
<dbReference type="Gene3D" id="3.30.70.120">
    <property type="match status" value="1"/>
</dbReference>
<name>A0AAF0CTZ3_9ENTE</name>
<dbReference type="KEGG" id="vie:OL234_08320"/>
<keyword evidence="3 6" id="KW-0812">Transmembrane</keyword>
<evidence type="ECO:0000256" key="5">
    <source>
        <dbReference type="ARBA" id="ARBA00023136"/>
    </source>
</evidence>
<keyword evidence="5 6" id="KW-0472">Membrane</keyword>
<feature type="transmembrane region" description="Helical" evidence="6">
    <location>
        <begin position="146"/>
        <end position="167"/>
    </location>
</feature>
<evidence type="ECO:0000256" key="1">
    <source>
        <dbReference type="ARBA" id="ARBA00004651"/>
    </source>
</evidence>
<keyword evidence="2" id="KW-1003">Cell membrane</keyword>
<evidence type="ECO:0000256" key="4">
    <source>
        <dbReference type="ARBA" id="ARBA00022989"/>
    </source>
</evidence>
<accession>A0AAF0CTZ3</accession>
<protein>
    <submittedName>
        <fullName evidence="8">YitT family protein</fullName>
    </submittedName>
</protein>
<evidence type="ECO:0000256" key="6">
    <source>
        <dbReference type="SAM" id="Phobius"/>
    </source>
</evidence>
<dbReference type="PANTHER" id="PTHR33545">
    <property type="entry name" value="UPF0750 MEMBRANE PROTEIN YITT-RELATED"/>
    <property type="match status" value="1"/>
</dbReference>
<reference evidence="8" key="1">
    <citation type="submission" date="2022-10" db="EMBL/GenBank/DDBJ databases">
        <title>Vagococcus sp. isolated from poultry meat.</title>
        <authorList>
            <person name="Johansson P."/>
            <person name="Bjorkroth J."/>
        </authorList>
    </citation>
    <scope>NUCLEOTIDE SEQUENCE</scope>
    <source>
        <strain evidence="8">STAA11</strain>
    </source>
</reference>
<feature type="transmembrane region" description="Helical" evidence="6">
    <location>
        <begin position="79"/>
        <end position="96"/>
    </location>
</feature>
<gene>
    <name evidence="8" type="ORF">OL234_08320</name>
</gene>